<keyword evidence="3" id="KW-1185">Reference proteome</keyword>
<organism evidence="2 3">
    <name type="scientific">Sphingomonas oligophenolica</name>
    <dbReference type="NCBI Taxonomy" id="301154"/>
    <lineage>
        <taxon>Bacteria</taxon>
        <taxon>Pseudomonadati</taxon>
        <taxon>Pseudomonadota</taxon>
        <taxon>Alphaproteobacteria</taxon>
        <taxon>Sphingomonadales</taxon>
        <taxon>Sphingomonadaceae</taxon>
        <taxon>Sphingomonas</taxon>
    </lineage>
</organism>
<evidence type="ECO:0000259" key="1">
    <source>
        <dbReference type="Pfam" id="PF13640"/>
    </source>
</evidence>
<feature type="domain" description="Prolyl 4-hydroxylase alpha subunit Fe(2+) 2OG dioxygenase" evidence="1">
    <location>
        <begin position="132"/>
        <end position="245"/>
    </location>
</feature>
<dbReference type="Proteomes" id="UP001419910">
    <property type="component" value="Unassembled WGS sequence"/>
</dbReference>
<accession>A0ABU9Y6H0</accession>
<gene>
    <name evidence="2" type="ORF">ABC974_17245</name>
</gene>
<name>A0ABU9Y6H0_9SPHN</name>
<dbReference type="InterPro" id="IPR044862">
    <property type="entry name" value="Pro_4_hyd_alph_FE2OG_OXY"/>
</dbReference>
<sequence>MTDIKTADSLTRESFAALRAGEICAILFSDLISSAECARAALAVRALTARSSYRWSNDLSIIGVSIGEAHDSDEALERYLAEGEQTSRIVRDVVFGGVSPIDRITLQMLPIWEPGIRVPSRDGRGFLQQVVRRWKQGGGASAHLDLSNTPLLRPFNIRQRFGLNVYIEMPIEGGAVEFWRRSFTEEEYLSLRQAPPAYGLSRDVVGEPDLRIRPAAGQAIIFDASRPHAVEPVAGRGERITNASFLGYAGDDAPLFQFA</sequence>
<evidence type="ECO:0000313" key="3">
    <source>
        <dbReference type="Proteomes" id="UP001419910"/>
    </source>
</evidence>
<dbReference type="Pfam" id="PF13640">
    <property type="entry name" value="2OG-FeII_Oxy_3"/>
    <property type="match status" value="1"/>
</dbReference>
<dbReference type="RefSeq" id="WP_343890328.1">
    <property type="nucleotide sequence ID" value="NZ_BAAAEH010000032.1"/>
</dbReference>
<comment type="caution">
    <text evidence="2">The sequence shown here is derived from an EMBL/GenBank/DDBJ whole genome shotgun (WGS) entry which is preliminary data.</text>
</comment>
<dbReference type="EMBL" id="JBDIME010000017">
    <property type="protein sequence ID" value="MEN2791385.1"/>
    <property type="molecule type" value="Genomic_DNA"/>
</dbReference>
<reference evidence="2 3" key="1">
    <citation type="submission" date="2024-05" db="EMBL/GenBank/DDBJ databases">
        <authorList>
            <person name="Liu Q."/>
            <person name="Xin Y.-H."/>
        </authorList>
    </citation>
    <scope>NUCLEOTIDE SEQUENCE [LARGE SCALE GENOMIC DNA]</scope>
    <source>
        <strain evidence="2 3">CGMCC 1.10181</strain>
    </source>
</reference>
<dbReference type="Gene3D" id="2.60.120.620">
    <property type="entry name" value="q2cbj1_9rhob like domain"/>
    <property type="match status" value="1"/>
</dbReference>
<evidence type="ECO:0000313" key="2">
    <source>
        <dbReference type="EMBL" id="MEN2791385.1"/>
    </source>
</evidence>
<proteinExistence type="predicted"/>
<protein>
    <submittedName>
        <fullName evidence="2">2OG-Fe(II) oxygenase</fullName>
    </submittedName>
</protein>